<dbReference type="InterPro" id="IPR003439">
    <property type="entry name" value="ABC_transporter-like_ATP-bd"/>
</dbReference>
<dbReference type="GO" id="GO:0005524">
    <property type="term" value="F:ATP binding"/>
    <property type="evidence" value="ECO:0007669"/>
    <property type="project" value="UniProtKB-KW"/>
</dbReference>
<dbReference type="GO" id="GO:0005886">
    <property type="term" value="C:plasma membrane"/>
    <property type="evidence" value="ECO:0007669"/>
    <property type="project" value="TreeGrafter"/>
</dbReference>
<dbReference type="SUPFAM" id="SSF52540">
    <property type="entry name" value="P-loop containing nucleoside triphosphate hydrolases"/>
    <property type="match status" value="1"/>
</dbReference>
<dbReference type="InterPro" id="IPR032823">
    <property type="entry name" value="BCA_ABC_TP_C"/>
</dbReference>
<dbReference type="GO" id="GO:0005304">
    <property type="term" value="F:L-valine transmembrane transporter activity"/>
    <property type="evidence" value="ECO:0007669"/>
    <property type="project" value="TreeGrafter"/>
</dbReference>
<evidence type="ECO:0000256" key="1">
    <source>
        <dbReference type="ARBA" id="ARBA00022448"/>
    </source>
</evidence>
<dbReference type="RefSeq" id="WP_037312062.1">
    <property type="nucleotide sequence ID" value="NZ_FOWS01000001.1"/>
</dbReference>
<name>A0A837D5Z5_9PSEU</name>
<dbReference type="Pfam" id="PF12399">
    <property type="entry name" value="BCA_ABC_TP_C"/>
    <property type="match status" value="1"/>
</dbReference>
<dbReference type="InterPro" id="IPR003593">
    <property type="entry name" value="AAA+_ATPase"/>
</dbReference>
<dbReference type="SMART" id="SM00382">
    <property type="entry name" value="AAA"/>
    <property type="match status" value="1"/>
</dbReference>
<dbReference type="PROSITE" id="PS50893">
    <property type="entry name" value="ABC_TRANSPORTER_2"/>
    <property type="match status" value="1"/>
</dbReference>
<evidence type="ECO:0000259" key="4">
    <source>
        <dbReference type="PROSITE" id="PS50893"/>
    </source>
</evidence>
<dbReference type="Proteomes" id="UP000030848">
    <property type="component" value="Unassembled WGS sequence"/>
</dbReference>
<evidence type="ECO:0000313" key="5">
    <source>
        <dbReference type="EMBL" id="KHF43077.1"/>
    </source>
</evidence>
<dbReference type="GO" id="GO:0015192">
    <property type="term" value="F:L-phenylalanine transmembrane transporter activity"/>
    <property type="evidence" value="ECO:0007669"/>
    <property type="project" value="TreeGrafter"/>
</dbReference>
<dbReference type="GO" id="GO:0015808">
    <property type="term" value="P:L-alanine transport"/>
    <property type="evidence" value="ECO:0007669"/>
    <property type="project" value="TreeGrafter"/>
</dbReference>
<dbReference type="PANTHER" id="PTHR45772:SF7">
    <property type="entry name" value="AMINO ACID ABC TRANSPORTER ATP-BINDING PROTEIN"/>
    <property type="match status" value="1"/>
</dbReference>
<dbReference type="InterPro" id="IPR027417">
    <property type="entry name" value="P-loop_NTPase"/>
</dbReference>
<accession>A0A837D5Z5</accession>
<dbReference type="AlphaFoldDB" id="A0A837D5Z5"/>
<keyword evidence="3 5" id="KW-0067">ATP-binding</keyword>
<dbReference type="CDD" id="cd03219">
    <property type="entry name" value="ABC_Mj1267_LivG_branched"/>
    <property type="match status" value="1"/>
</dbReference>
<proteinExistence type="predicted"/>
<keyword evidence="1" id="KW-0813">Transport</keyword>
<dbReference type="Gene3D" id="3.40.50.300">
    <property type="entry name" value="P-loop containing nucleotide triphosphate hydrolases"/>
    <property type="match status" value="1"/>
</dbReference>
<dbReference type="InterPro" id="IPR051120">
    <property type="entry name" value="ABC_AA/LPS_Transport"/>
</dbReference>
<evidence type="ECO:0000256" key="2">
    <source>
        <dbReference type="ARBA" id="ARBA00022741"/>
    </source>
</evidence>
<dbReference type="Pfam" id="PF00005">
    <property type="entry name" value="ABC_tran"/>
    <property type="match status" value="1"/>
</dbReference>
<gene>
    <name evidence="5" type="ORF">MINT15_32790</name>
</gene>
<dbReference type="GO" id="GO:0016887">
    <property type="term" value="F:ATP hydrolysis activity"/>
    <property type="evidence" value="ECO:0007669"/>
    <property type="project" value="InterPro"/>
</dbReference>
<evidence type="ECO:0000313" key="6">
    <source>
        <dbReference type="Proteomes" id="UP000030848"/>
    </source>
</evidence>
<dbReference type="PANTHER" id="PTHR45772">
    <property type="entry name" value="CONSERVED COMPONENT OF ABC TRANSPORTER FOR NATURAL AMINO ACIDS-RELATED"/>
    <property type="match status" value="1"/>
</dbReference>
<sequence>MSILEIEGAGIAFRGLRALSDVDISVERGEILGIIGPNGAGKTTLFNVICGALRPDTGRIVFDGRDVTGLTPDRIARAGMVRTFQLMRPFASMTVVENVSLAAQHRLRARRRLRAWASEVVERVGLGPWAHRLATELPTAGLKRLELARALAMRPTVLLLDEVLAGLVPAERAPVLELLAELRERDGVTLLFIEHIMAAVMRLSDRVLVLDQGRVLTTGSPEDVTSDPRVIDAYLGEEPTHADS</sequence>
<reference evidence="5 6" key="1">
    <citation type="submission" date="2014-10" db="EMBL/GenBank/DDBJ databases">
        <title>Genome sequence of Micropolyspora internatus JCM3315.</title>
        <authorList>
            <person name="Shin S.-K."/>
            <person name="Yi H."/>
        </authorList>
    </citation>
    <scope>NUCLEOTIDE SEQUENCE [LARGE SCALE GENOMIC DNA]</scope>
    <source>
        <strain evidence="5 6">JCM 3315</strain>
    </source>
</reference>
<protein>
    <submittedName>
        <fullName evidence="5">Branched-chain amino acid ABC transporter ATP-binding protein</fullName>
    </submittedName>
</protein>
<dbReference type="GO" id="GO:0042941">
    <property type="term" value="P:D-alanine transmembrane transport"/>
    <property type="evidence" value="ECO:0007669"/>
    <property type="project" value="TreeGrafter"/>
</dbReference>
<evidence type="ECO:0000256" key="3">
    <source>
        <dbReference type="ARBA" id="ARBA00022840"/>
    </source>
</evidence>
<dbReference type="GO" id="GO:0015188">
    <property type="term" value="F:L-isoleucine transmembrane transporter activity"/>
    <property type="evidence" value="ECO:0007669"/>
    <property type="project" value="TreeGrafter"/>
</dbReference>
<comment type="caution">
    <text evidence="5">The sequence shown here is derived from an EMBL/GenBank/DDBJ whole genome shotgun (WGS) entry which is preliminary data.</text>
</comment>
<dbReference type="GO" id="GO:1903805">
    <property type="term" value="P:L-valine import across plasma membrane"/>
    <property type="evidence" value="ECO:0007669"/>
    <property type="project" value="TreeGrafter"/>
</dbReference>
<feature type="domain" description="ABC transporter" evidence="4">
    <location>
        <begin position="4"/>
        <end position="237"/>
    </location>
</feature>
<keyword evidence="2" id="KW-0547">Nucleotide-binding</keyword>
<dbReference type="OrthoDB" id="8724465at2"/>
<dbReference type="GO" id="GO:1903806">
    <property type="term" value="P:L-isoleucine import across plasma membrane"/>
    <property type="evidence" value="ECO:0007669"/>
    <property type="project" value="TreeGrafter"/>
</dbReference>
<organism evidence="5 6">
    <name type="scientific">Saccharomonospora viridis</name>
    <dbReference type="NCBI Taxonomy" id="1852"/>
    <lineage>
        <taxon>Bacteria</taxon>
        <taxon>Bacillati</taxon>
        <taxon>Actinomycetota</taxon>
        <taxon>Actinomycetes</taxon>
        <taxon>Pseudonocardiales</taxon>
        <taxon>Pseudonocardiaceae</taxon>
        <taxon>Saccharomonospora</taxon>
    </lineage>
</organism>
<dbReference type="EMBL" id="JRZE01000006">
    <property type="protein sequence ID" value="KHF43077.1"/>
    <property type="molecule type" value="Genomic_DNA"/>
</dbReference>